<dbReference type="OrthoDB" id="3696817at2"/>
<dbReference type="Proteomes" id="UP000239203">
    <property type="component" value="Unassembled WGS sequence"/>
</dbReference>
<gene>
    <name evidence="2" type="ORF">CLV40_11890</name>
</gene>
<evidence type="ECO:0000313" key="3">
    <source>
        <dbReference type="Proteomes" id="UP000239203"/>
    </source>
</evidence>
<evidence type="ECO:0000256" key="1">
    <source>
        <dbReference type="SAM" id="MobiDB-lite"/>
    </source>
</evidence>
<dbReference type="AlphaFoldDB" id="A0A2S6GHM6"/>
<proteinExistence type="predicted"/>
<dbReference type="RefSeq" id="WP_146108259.1">
    <property type="nucleotide sequence ID" value="NZ_CP154825.1"/>
</dbReference>
<evidence type="ECO:0000313" key="2">
    <source>
        <dbReference type="EMBL" id="PPK64700.1"/>
    </source>
</evidence>
<organism evidence="2 3">
    <name type="scientific">Actinokineospora auranticolor</name>
    <dbReference type="NCBI Taxonomy" id="155976"/>
    <lineage>
        <taxon>Bacteria</taxon>
        <taxon>Bacillati</taxon>
        <taxon>Actinomycetota</taxon>
        <taxon>Actinomycetes</taxon>
        <taxon>Pseudonocardiales</taxon>
        <taxon>Pseudonocardiaceae</taxon>
        <taxon>Actinokineospora</taxon>
    </lineage>
</organism>
<feature type="compositionally biased region" description="Basic and acidic residues" evidence="1">
    <location>
        <begin position="47"/>
        <end position="62"/>
    </location>
</feature>
<keyword evidence="3" id="KW-1185">Reference proteome</keyword>
<feature type="compositionally biased region" description="Basic and acidic residues" evidence="1">
    <location>
        <begin position="21"/>
        <end position="35"/>
    </location>
</feature>
<sequence length="62" mass="7034">MTDTPIYDQIRQELLSAAQSDKTDPQPRTRQRSEPESGTGVSVWALIDEHRTPDAKPGRRRS</sequence>
<name>A0A2S6GHM6_9PSEU</name>
<dbReference type="EMBL" id="PTIX01000018">
    <property type="protein sequence ID" value="PPK64700.1"/>
    <property type="molecule type" value="Genomic_DNA"/>
</dbReference>
<comment type="caution">
    <text evidence="2">The sequence shown here is derived from an EMBL/GenBank/DDBJ whole genome shotgun (WGS) entry which is preliminary data.</text>
</comment>
<accession>A0A2S6GHM6</accession>
<feature type="region of interest" description="Disordered" evidence="1">
    <location>
        <begin position="16"/>
        <end position="62"/>
    </location>
</feature>
<protein>
    <submittedName>
        <fullName evidence="2">Uncharacterized protein</fullName>
    </submittedName>
</protein>
<reference evidence="2 3" key="1">
    <citation type="submission" date="2018-02" db="EMBL/GenBank/DDBJ databases">
        <title>Genomic Encyclopedia of Archaeal and Bacterial Type Strains, Phase II (KMG-II): from individual species to whole genera.</title>
        <authorList>
            <person name="Goeker M."/>
        </authorList>
    </citation>
    <scope>NUCLEOTIDE SEQUENCE [LARGE SCALE GENOMIC DNA]</scope>
    <source>
        <strain evidence="2 3">YU 961-1</strain>
    </source>
</reference>